<feature type="domain" description="Transposase IS204/IS1001/IS1096/IS1165 helix-turn-helix" evidence="3">
    <location>
        <begin position="92"/>
        <end position="139"/>
    </location>
</feature>
<feature type="compositionally biased region" description="Low complexity" evidence="1">
    <location>
        <begin position="465"/>
        <end position="478"/>
    </location>
</feature>
<evidence type="ECO:0000313" key="6">
    <source>
        <dbReference type="Proteomes" id="UP000030475"/>
    </source>
</evidence>
<dbReference type="AlphaFoldDB" id="A0AA40MH41"/>
<dbReference type="PANTHER" id="PTHR33498">
    <property type="entry name" value="TRANSPOSASE FOR INSERTION SEQUENCE ELEMENT IS1557"/>
    <property type="match status" value="1"/>
</dbReference>
<name>A0AA40MH41_BURPE</name>
<sequence>MLDRKALQALGCWTGYRLERVEWPQGDSRTLSLYLKPVSQIMYCEQCGARCQQIHETTVRRVRDLPLFEYRVVLHVPRRRVWCERCGAARLEKLDWLGRYQRVTERFAKACEKLLQAASVQAVAAFYELGWHTVKSIDKMRLRARVAEPDWSTIRYLAMDEFALHKGHRYATVVVDPIGRQVLWVGPGRSRETARAFFEQLPEGVAERIEAVAIDMTTAYELEIKEQCPQAEIVFDLYHVVAKYGREVIDRVRVDQANQLRHDKPARKVLKSSRWLLLRNRHNLKPEQAVHLKELLAANQSLLCVYVLRDELKRLWFYRKPACAEKAWGAMVRTGSAKRDRRLAKVRPALAGLLARNRGPLPPSAQYQRRRRYQQHDQGHQAPRLRVPRRAILLPQDPRRVPRDSAMNHFFVHATPASLRRMLPAGPLSDARTALSRPADWLVARFPCRACHRRPSSQSQRATSRRPGSPRLPSSCPE</sequence>
<evidence type="ECO:0000256" key="1">
    <source>
        <dbReference type="SAM" id="MobiDB-lite"/>
    </source>
</evidence>
<dbReference type="Pfam" id="PF13542">
    <property type="entry name" value="HTH_Tnp_ISL3"/>
    <property type="match status" value="1"/>
</dbReference>
<dbReference type="InterPro" id="IPR032877">
    <property type="entry name" value="Transposase_HTH"/>
</dbReference>
<dbReference type="InterPro" id="IPR029261">
    <property type="entry name" value="Transposase_Znf"/>
</dbReference>
<dbReference type="Proteomes" id="UP000030475">
    <property type="component" value="Unassembled WGS sequence"/>
</dbReference>
<accession>A0AA40MH41</accession>
<dbReference type="PANTHER" id="PTHR33498:SF1">
    <property type="entry name" value="TRANSPOSASE FOR INSERTION SEQUENCE ELEMENT IS1557"/>
    <property type="match status" value="1"/>
</dbReference>
<evidence type="ECO:0000313" key="5">
    <source>
        <dbReference type="EMBL" id="KGX17190.1"/>
    </source>
</evidence>
<dbReference type="Pfam" id="PF14690">
    <property type="entry name" value="Zn_ribbon_ISL3"/>
    <property type="match status" value="1"/>
</dbReference>
<organism evidence="5 6">
    <name type="scientific">Burkholderia pseudomallei</name>
    <name type="common">Pseudomonas pseudomallei</name>
    <dbReference type="NCBI Taxonomy" id="28450"/>
    <lineage>
        <taxon>Bacteria</taxon>
        <taxon>Pseudomonadati</taxon>
        <taxon>Pseudomonadota</taxon>
        <taxon>Betaproteobacteria</taxon>
        <taxon>Burkholderiales</taxon>
        <taxon>Burkholderiaceae</taxon>
        <taxon>Burkholderia</taxon>
        <taxon>pseudomallei group</taxon>
    </lineage>
</organism>
<reference evidence="5 6" key="1">
    <citation type="submission" date="2014-08" db="EMBL/GenBank/DDBJ databases">
        <authorList>
            <person name="Bunnell A."/>
            <person name="Chain P.S."/>
            <person name="Chertkov O."/>
            <person name="Currie B.J."/>
            <person name="Daligault H.E."/>
            <person name="Davenport K.W."/>
            <person name="Davis C."/>
            <person name="Gleasner C.D."/>
            <person name="Johnson S.L."/>
            <person name="Kaestli M."/>
            <person name="Koren S."/>
            <person name="Kunde Y.A."/>
            <person name="Mayo M."/>
            <person name="McMurry K.K."/>
            <person name="Price E.P."/>
            <person name="Reitenga K.G."/>
            <person name="Robison R."/>
            <person name="Rosovitz M.J."/>
            <person name="Sarovich D.S."/>
            <person name="Teshima H."/>
        </authorList>
    </citation>
    <scope>NUCLEOTIDE SEQUENCE [LARGE SCALE GENOMIC DNA]</scope>
    <source>
        <strain evidence="5 6">MSHR44</strain>
    </source>
</reference>
<gene>
    <name evidence="5" type="ORF">Y036_6206</name>
</gene>
<dbReference type="NCBIfam" id="NF033550">
    <property type="entry name" value="transpos_ISL3"/>
    <property type="match status" value="1"/>
</dbReference>
<protein>
    <submittedName>
        <fullName evidence="5">Transposase family protein</fullName>
    </submittedName>
</protein>
<evidence type="ECO:0000259" key="2">
    <source>
        <dbReference type="Pfam" id="PF01610"/>
    </source>
</evidence>
<dbReference type="Pfam" id="PF01610">
    <property type="entry name" value="DDE_Tnp_ISL3"/>
    <property type="match status" value="1"/>
</dbReference>
<comment type="caution">
    <text evidence="5">The sequence shown here is derived from an EMBL/GenBank/DDBJ whole genome shotgun (WGS) entry which is preliminary data.</text>
</comment>
<feature type="domain" description="Transposase IS204/IS1001/IS1096/IS1165 zinc-finger" evidence="4">
    <location>
        <begin position="44"/>
        <end position="86"/>
    </location>
</feature>
<feature type="domain" description="Transposase IS204/IS1001/IS1096/IS1165 DDE" evidence="2">
    <location>
        <begin position="157"/>
        <end position="337"/>
    </location>
</feature>
<proteinExistence type="predicted"/>
<dbReference type="InterPro" id="IPR047951">
    <property type="entry name" value="Transpos_ISL3"/>
</dbReference>
<evidence type="ECO:0000259" key="4">
    <source>
        <dbReference type="Pfam" id="PF14690"/>
    </source>
</evidence>
<dbReference type="InterPro" id="IPR002560">
    <property type="entry name" value="Transposase_DDE"/>
</dbReference>
<evidence type="ECO:0000259" key="3">
    <source>
        <dbReference type="Pfam" id="PF13542"/>
    </source>
</evidence>
<dbReference type="EMBL" id="JQIM01000007">
    <property type="protein sequence ID" value="KGX17190.1"/>
    <property type="molecule type" value="Genomic_DNA"/>
</dbReference>
<feature type="region of interest" description="Disordered" evidence="1">
    <location>
        <begin position="452"/>
        <end position="478"/>
    </location>
</feature>